<dbReference type="OrthoDB" id="1894652at2759"/>
<dbReference type="PANTHER" id="PTHR39219">
    <property type="entry name" value="ER MEMBRANE PROTEIN COMPLEX SUBUNIT 10"/>
    <property type="match status" value="1"/>
</dbReference>
<dbReference type="STRING" id="97972.A0A2V1DVR2"/>
<evidence type="ECO:0000256" key="1">
    <source>
        <dbReference type="SAM" id="SignalP"/>
    </source>
</evidence>
<feature type="chain" id="PRO_5015890234" description="Cyclin-dependent protein kinase regulator pho80" evidence="1">
    <location>
        <begin position="17"/>
        <end position="190"/>
    </location>
</feature>
<evidence type="ECO:0000313" key="3">
    <source>
        <dbReference type="Proteomes" id="UP000244855"/>
    </source>
</evidence>
<evidence type="ECO:0008006" key="4">
    <source>
        <dbReference type="Google" id="ProtNLM"/>
    </source>
</evidence>
<protein>
    <recommendedName>
        <fullName evidence="4">Cyclin-dependent protein kinase regulator pho80</fullName>
    </recommendedName>
</protein>
<name>A0A2V1DVR2_9PLEO</name>
<proteinExistence type="predicted"/>
<dbReference type="EMBL" id="KZ805358">
    <property type="protein sequence ID" value="PVI01384.1"/>
    <property type="molecule type" value="Genomic_DNA"/>
</dbReference>
<organism evidence="2 3">
    <name type="scientific">Periconia macrospinosa</name>
    <dbReference type="NCBI Taxonomy" id="97972"/>
    <lineage>
        <taxon>Eukaryota</taxon>
        <taxon>Fungi</taxon>
        <taxon>Dikarya</taxon>
        <taxon>Ascomycota</taxon>
        <taxon>Pezizomycotina</taxon>
        <taxon>Dothideomycetes</taxon>
        <taxon>Pleosporomycetidae</taxon>
        <taxon>Pleosporales</taxon>
        <taxon>Massarineae</taxon>
        <taxon>Periconiaceae</taxon>
        <taxon>Periconia</taxon>
    </lineage>
</organism>
<accession>A0A2V1DVR2</accession>
<dbReference type="PANTHER" id="PTHR39219:SF1">
    <property type="entry name" value="ER MEMBRANE PROTEIN COMPLEX SUBUNIT 10"/>
    <property type="match status" value="1"/>
</dbReference>
<gene>
    <name evidence="2" type="ORF">DM02DRAFT_654532</name>
</gene>
<keyword evidence="3" id="KW-1185">Reference proteome</keyword>
<feature type="signal peptide" evidence="1">
    <location>
        <begin position="1"/>
        <end position="16"/>
    </location>
</feature>
<dbReference type="Proteomes" id="UP000244855">
    <property type="component" value="Unassembled WGS sequence"/>
</dbReference>
<sequence length="190" mass="20601">MLLAKLLLLPIAVASTVTVYIHPIPDSTIPKSSVVSSPVPLAQIDIDPETSTGSVTSYTPPHGSYSPDHLVRVGLHDAKTQSWHGVVTSTASFAEQYKQKFVVHVDEKGEAYHVGFTASAKGESDASQKKEVAVEVVQRTAGPKPVLNKPIVLNAEGRIDTKEPEKTFLQKYWWMIGLFLLVQVVAGGKE</sequence>
<evidence type="ECO:0000313" key="2">
    <source>
        <dbReference type="EMBL" id="PVI01384.1"/>
    </source>
</evidence>
<dbReference type="AlphaFoldDB" id="A0A2V1DVR2"/>
<reference evidence="2 3" key="1">
    <citation type="journal article" date="2018" name="Sci. Rep.">
        <title>Comparative genomics provides insights into the lifestyle and reveals functional heterogeneity of dark septate endophytic fungi.</title>
        <authorList>
            <person name="Knapp D.G."/>
            <person name="Nemeth J.B."/>
            <person name="Barry K."/>
            <person name="Hainaut M."/>
            <person name="Henrissat B."/>
            <person name="Johnson J."/>
            <person name="Kuo A."/>
            <person name="Lim J.H.P."/>
            <person name="Lipzen A."/>
            <person name="Nolan M."/>
            <person name="Ohm R.A."/>
            <person name="Tamas L."/>
            <person name="Grigoriev I.V."/>
            <person name="Spatafora J.W."/>
            <person name="Nagy L.G."/>
            <person name="Kovacs G.M."/>
        </authorList>
    </citation>
    <scope>NUCLEOTIDE SEQUENCE [LARGE SCALE GENOMIC DNA]</scope>
    <source>
        <strain evidence="2 3">DSE2036</strain>
    </source>
</reference>
<dbReference type="Pfam" id="PF21203">
    <property type="entry name" value="ECM10"/>
    <property type="match status" value="1"/>
</dbReference>
<keyword evidence="1" id="KW-0732">Signal</keyword>